<comment type="caution">
    <text evidence="3">The sequence shown here is derived from an EMBL/GenBank/DDBJ whole genome shotgun (WGS) entry which is preliminary data.</text>
</comment>
<evidence type="ECO:0000313" key="4">
    <source>
        <dbReference type="Proteomes" id="UP000185904"/>
    </source>
</evidence>
<evidence type="ECO:0008006" key="5">
    <source>
        <dbReference type="Google" id="ProtNLM"/>
    </source>
</evidence>
<keyword evidence="4" id="KW-1185">Reference proteome</keyword>
<organism evidence="3 4">
    <name type="scientific">Fonsecaea nubica</name>
    <dbReference type="NCBI Taxonomy" id="856822"/>
    <lineage>
        <taxon>Eukaryota</taxon>
        <taxon>Fungi</taxon>
        <taxon>Dikarya</taxon>
        <taxon>Ascomycota</taxon>
        <taxon>Pezizomycotina</taxon>
        <taxon>Eurotiomycetes</taxon>
        <taxon>Chaetothyriomycetidae</taxon>
        <taxon>Chaetothyriales</taxon>
        <taxon>Herpotrichiellaceae</taxon>
        <taxon>Fonsecaea</taxon>
    </lineage>
</organism>
<dbReference type="AlphaFoldDB" id="A0A178C8V8"/>
<gene>
    <name evidence="3" type="ORF">AYO20_10296</name>
</gene>
<dbReference type="PANTHER" id="PTHR33337">
    <property type="entry name" value="GFA DOMAIN-CONTAINING PROTEIN"/>
    <property type="match status" value="1"/>
</dbReference>
<feature type="region of interest" description="Disordered" evidence="2">
    <location>
        <begin position="1"/>
        <end position="37"/>
    </location>
</feature>
<protein>
    <recommendedName>
        <fullName evidence="5">CENP-V/GFA domain-containing protein</fullName>
    </recommendedName>
</protein>
<reference evidence="3 4" key="1">
    <citation type="submission" date="2016-03" db="EMBL/GenBank/DDBJ databases">
        <title>The draft genome sequence of Fonsecaea nubica causative agent of cutaneous subcutaneous infection in human host.</title>
        <authorList>
            <person name="Costa F."/>
            <person name="Sybren D.H."/>
            <person name="Raittz R.T."/>
            <person name="Weiss V.A."/>
            <person name="Leao A.C."/>
            <person name="Gomes R."/>
            <person name="De Souza E.M."/>
            <person name="Pedrosa F.O."/>
            <person name="Steffens M.B."/>
            <person name="Bombassaro A."/>
            <person name="Tadra-Sfeir M.Z."/>
            <person name="Moreno L.F."/>
            <person name="Najafzadeh M.J."/>
            <person name="Felipe M.S."/>
            <person name="Teixeira M."/>
            <person name="Sun J."/>
            <person name="Xi L."/>
            <person name="Castro M.A."/>
            <person name="Vicente V.A."/>
        </authorList>
    </citation>
    <scope>NUCLEOTIDE SEQUENCE [LARGE SCALE GENOMIC DNA]</scope>
    <source>
        <strain evidence="3 4">CBS 269.64</strain>
    </source>
</reference>
<dbReference type="OrthoDB" id="9970124at2759"/>
<dbReference type="Proteomes" id="UP000185904">
    <property type="component" value="Unassembled WGS sequence"/>
</dbReference>
<dbReference type="EMBL" id="LVCJ01000108">
    <property type="protein sequence ID" value="OAL25834.1"/>
    <property type="molecule type" value="Genomic_DNA"/>
</dbReference>
<dbReference type="InterPro" id="IPR011057">
    <property type="entry name" value="Mss4-like_sf"/>
</dbReference>
<name>A0A178C8V8_9EURO</name>
<dbReference type="GeneID" id="34593685"/>
<keyword evidence="1" id="KW-0175">Coiled coil</keyword>
<evidence type="ECO:0000313" key="3">
    <source>
        <dbReference type="EMBL" id="OAL25834.1"/>
    </source>
</evidence>
<dbReference type="SUPFAM" id="SSF51316">
    <property type="entry name" value="Mss4-like"/>
    <property type="match status" value="1"/>
</dbReference>
<feature type="coiled-coil region" evidence="1">
    <location>
        <begin position="192"/>
        <end position="219"/>
    </location>
</feature>
<evidence type="ECO:0000256" key="1">
    <source>
        <dbReference type="SAM" id="Coils"/>
    </source>
</evidence>
<feature type="compositionally biased region" description="Basic and acidic residues" evidence="2">
    <location>
        <begin position="1"/>
        <end position="18"/>
    </location>
</feature>
<evidence type="ECO:0000256" key="2">
    <source>
        <dbReference type="SAM" id="MobiDB-lite"/>
    </source>
</evidence>
<proteinExistence type="predicted"/>
<sequence>MGKEQDSVPSKRDNESPEAHQYQAGSTTDRPEDEWKHREPYRLHGKDEDFPVKWEEITWSKLRLSTPVTLLPVFFYDLRTLSDGSFVFKAPFQWAAIFHKSDINFTNGHHDLGWYDPTAKSTTHHLPCKVSCAYCRAPIMDEGRNMILLFPPLIKDINTPAGREAFRPTCHMFYPQRVASFKGDGIVKWKGLDNMSDLLDDDENVLVKWEENMDDKKMEQKKREFLEFTQREEVKRVKKSDG</sequence>
<accession>A0A178C8V8</accession>
<dbReference type="RefSeq" id="XP_022495432.1">
    <property type="nucleotide sequence ID" value="XM_022648554.1"/>
</dbReference>
<dbReference type="PANTHER" id="PTHR33337:SF40">
    <property type="entry name" value="CENP-V_GFA DOMAIN-CONTAINING PROTEIN-RELATED"/>
    <property type="match status" value="1"/>
</dbReference>